<feature type="compositionally biased region" description="Low complexity" evidence="1">
    <location>
        <begin position="18"/>
        <end position="36"/>
    </location>
</feature>
<evidence type="ECO:0000313" key="2">
    <source>
        <dbReference type="EMBL" id="KAL0064665.1"/>
    </source>
</evidence>
<feature type="compositionally biased region" description="Low complexity" evidence="1">
    <location>
        <begin position="349"/>
        <end position="361"/>
    </location>
</feature>
<feature type="region of interest" description="Disordered" evidence="1">
    <location>
        <begin position="1"/>
        <end position="123"/>
    </location>
</feature>
<organism evidence="2 3">
    <name type="scientific">Marasmius tenuissimus</name>
    <dbReference type="NCBI Taxonomy" id="585030"/>
    <lineage>
        <taxon>Eukaryota</taxon>
        <taxon>Fungi</taxon>
        <taxon>Dikarya</taxon>
        <taxon>Basidiomycota</taxon>
        <taxon>Agaricomycotina</taxon>
        <taxon>Agaricomycetes</taxon>
        <taxon>Agaricomycetidae</taxon>
        <taxon>Agaricales</taxon>
        <taxon>Marasmiineae</taxon>
        <taxon>Marasmiaceae</taxon>
        <taxon>Marasmius</taxon>
    </lineage>
</organism>
<feature type="region of interest" description="Disordered" evidence="1">
    <location>
        <begin position="274"/>
        <end position="414"/>
    </location>
</feature>
<feature type="compositionally biased region" description="Polar residues" evidence="1">
    <location>
        <begin position="287"/>
        <end position="300"/>
    </location>
</feature>
<dbReference type="EMBL" id="JBBXMP010000058">
    <property type="protein sequence ID" value="KAL0064665.1"/>
    <property type="molecule type" value="Genomic_DNA"/>
</dbReference>
<reference evidence="2 3" key="1">
    <citation type="submission" date="2024-05" db="EMBL/GenBank/DDBJ databases">
        <title>A draft genome resource for the thread blight pathogen Marasmius tenuissimus strain MS-2.</title>
        <authorList>
            <person name="Yulfo-Soto G.E."/>
            <person name="Baruah I.K."/>
            <person name="Amoako-Attah I."/>
            <person name="Bukari Y."/>
            <person name="Meinhardt L.W."/>
            <person name="Bailey B.A."/>
            <person name="Cohen S.P."/>
        </authorList>
    </citation>
    <scope>NUCLEOTIDE SEQUENCE [LARGE SCALE GENOMIC DNA]</scope>
    <source>
        <strain evidence="2 3">MS-2</strain>
    </source>
</reference>
<evidence type="ECO:0000256" key="1">
    <source>
        <dbReference type="SAM" id="MobiDB-lite"/>
    </source>
</evidence>
<gene>
    <name evidence="2" type="ORF">AAF712_008363</name>
</gene>
<comment type="caution">
    <text evidence="2">The sequence shown here is derived from an EMBL/GenBank/DDBJ whole genome shotgun (WGS) entry which is preliminary data.</text>
</comment>
<feature type="region of interest" description="Disordered" evidence="1">
    <location>
        <begin position="154"/>
        <end position="248"/>
    </location>
</feature>
<sequence length="414" mass="45500">MSSWAFNFRTRARRTDSDSSSSSSSSSPGPYTSSPTRNPSSETELWNDLDFSKREEPQCVPEYKPNPFSIARINAATRMMQKPKDTAKPAEEKRRRPDETEEEGTIAHAFKRQKQTKENEKCKEKIKAKAEDYSGEPIPILSAPEPSELRAYATPQFKFKPKSTRFRPPAPVKRASPTPVSIAAASSPQSSPAGSQPRMMMMMSSPSQELPIPTKATARDVFKPSGPKPQSSSARSFGSPLAIGPASVDLSHSPYTTALVPKDVTNLKRHFVDPLRPFSPLRPPLSANRSPFRRQSQAQNVDPRHSAHAQSDSHISIEGSSPAPLSVVNIITLPPVDPTPPNNARKRPSSPVYTQSSSSPAPSSPSPAPRKNWRMVTVAQQEEDAEWSTLPVGKKRKDTPDRSSGKFALGWLKK</sequence>
<feature type="compositionally biased region" description="Basic and acidic residues" evidence="1">
    <location>
        <begin position="82"/>
        <end position="98"/>
    </location>
</feature>
<protein>
    <submittedName>
        <fullName evidence="2">Uncharacterized protein</fullName>
    </submittedName>
</protein>
<dbReference type="Proteomes" id="UP001437256">
    <property type="component" value="Unassembled WGS sequence"/>
</dbReference>
<proteinExistence type="predicted"/>
<accession>A0ABR2ZSM6</accession>
<evidence type="ECO:0000313" key="3">
    <source>
        <dbReference type="Proteomes" id="UP001437256"/>
    </source>
</evidence>
<keyword evidence="3" id="KW-1185">Reference proteome</keyword>
<name>A0ABR2ZSM6_9AGAR</name>
<feature type="compositionally biased region" description="Low complexity" evidence="1">
    <location>
        <begin position="179"/>
        <end position="208"/>
    </location>
</feature>